<comment type="subunit">
    <text evidence="8">The ABC transporter complex is composed of one ATP-binding protein (MglA), two transmembrane proteins (MglC) and a solute-binding protein (MglB).</text>
</comment>
<evidence type="ECO:0000256" key="10">
    <source>
        <dbReference type="SAM" id="Phobius"/>
    </source>
</evidence>
<dbReference type="PANTHER" id="PTHR30036">
    <property type="entry name" value="D-XYLOSE-BINDING PERIPLASMIC PROTEIN"/>
    <property type="match status" value="1"/>
</dbReference>
<dbReference type="InterPro" id="IPR028082">
    <property type="entry name" value="Peripla_BP_I"/>
</dbReference>
<evidence type="ECO:0000313" key="12">
    <source>
        <dbReference type="EMBL" id="MBC5664453.1"/>
    </source>
</evidence>
<feature type="transmembrane region" description="Helical" evidence="10">
    <location>
        <begin position="7"/>
        <end position="26"/>
    </location>
</feature>
<keyword evidence="2" id="KW-0813">Transport</keyword>
<dbReference type="PANTHER" id="PTHR30036:SF2">
    <property type="entry name" value="D-GALACTOSE_METHYL-GALACTOSIDE BINDING PERIPLASMIC PROTEIN MGLB"/>
    <property type="match status" value="1"/>
</dbReference>
<dbReference type="CDD" id="cd01539">
    <property type="entry name" value="PBP1_GGBP"/>
    <property type="match status" value="1"/>
</dbReference>
<keyword evidence="10" id="KW-1133">Transmembrane helix</keyword>
<dbReference type="InterPro" id="IPR025997">
    <property type="entry name" value="SBP_2_dom"/>
</dbReference>
<feature type="domain" description="Periplasmic binding protein" evidence="11">
    <location>
        <begin position="38"/>
        <end position="310"/>
    </location>
</feature>
<dbReference type="EMBL" id="JACOOY010000004">
    <property type="protein sequence ID" value="MBC5664453.1"/>
    <property type="molecule type" value="Genomic_DNA"/>
</dbReference>
<evidence type="ECO:0000256" key="9">
    <source>
        <dbReference type="ARBA" id="ARBA00034344"/>
    </source>
</evidence>
<evidence type="ECO:0000313" key="13">
    <source>
        <dbReference type="Proteomes" id="UP000647235"/>
    </source>
</evidence>
<dbReference type="RefSeq" id="WP_186855471.1">
    <property type="nucleotide sequence ID" value="NZ_JACOOY010000004.1"/>
</dbReference>
<reference evidence="12 13" key="1">
    <citation type="submission" date="2020-08" db="EMBL/GenBank/DDBJ databases">
        <title>Genome public.</title>
        <authorList>
            <person name="Liu C."/>
            <person name="Sun Q."/>
        </authorList>
    </citation>
    <scope>NUCLEOTIDE SEQUENCE [LARGE SCALE GENOMIC DNA]</scope>
    <source>
        <strain evidence="12 13">NSJ-36</strain>
    </source>
</reference>
<evidence type="ECO:0000256" key="4">
    <source>
        <dbReference type="ARBA" id="ARBA00022723"/>
    </source>
</evidence>
<evidence type="ECO:0000256" key="7">
    <source>
        <dbReference type="ARBA" id="ARBA00022837"/>
    </source>
</evidence>
<evidence type="ECO:0000256" key="1">
    <source>
        <dbReference type="ARBA" id="ARBA00004196"/>
    </source>
</evidence>
<keyword evidence="6" id="KW-0574">Periplasm</keyword>
<dbReference type="Pfam" id="PF13407">
    <property type="entry name" value="Peripla_BP_4"/>
    <property type="match status" value="1"/>
</dbReference>
<dbReference type="SUPFAM" id="SSF53822">
    <property type="entry name" value="Periplasmic binding protein-like I"/>
    <property type="match status" value="1"/>
</dbReference>
<evidence type="ECO:0000256" key="8">
    <source>
        <dbReference type="ARBA" id="ARBA00034323"/>
    </source>
</evidence>
<keyword evidence="3" id="KW-0762">Sugar transport</keyword>
<evidence type="ECO:0000256" key="3">
    <source>
        <dbReference type="ARBA" id="ARBA00022597"/>
    </source>
</evidence>
<dbReference type="Gene3D" id="3.40.50.2300">
    <property type="match status" value="2"/>
</dbReference>
<sequence>MKSKMDKYNLILVGLFMFLVILTILWKMPQKEDRYVHVGIAAYDLDDTFMESYIKDLQDKMEQMKIEGKKVSYEIYDAKGSSRKQEKQLQRMYAQKYDVILVNLVEPSSAASMINDAEDADIPVILFNREADDKDLKIVKKVWYVGTDAKAAGAMQGEMLKKIWEEQKGKIDRNKNGKLDYVLVEGEETHFDAIRRTNGFLESSEDMPMNQRANLSADWKRELATTKFAKLDKEIINNAEAVICNNDDMALGVYDYYKKHHLQMPVILGINNSPEMNRKIMTGEIYGTVDNKMEDQVEHICQLMKAILKENTKKYKKVWYSTPHAITRTSRRE</sequence>
<protein>
    <recommendedName>
        <fullName evidence="9">D-galactose/methyl-galactoside binding periplasmic protein MglB</fullName>
    </recommendedName>
</protein>
<comment type="subcellular location">
    <subcellularLocation>
        <location evidence="1">Cell envelope</location>
    </subcellularLocation>
</comment>
<evidence type="ECO:0000256" key="6">
    <source>
        <dbReference type="ARBA" id="ARBA00022764"/>
    </source>
</evidence>
<keyword evidence="5" id="KW-0732">Signal</keyword>
<keyword evidence="4" id="KW-0479">Metal-binding</keyword>
<gene>
    <name evidence="12" type="ORF">H8S07_04020</name>
</gene>
<evidence type="ECO:0000256" key="5">
    <source>
        <dbReference type="ARBA" id="ARBA00022729"/>
    </source>
</evidence>
<proteinExistence type="predicted"/>
<keyword evidence="7" id="KW-0106">Calcium</keyword>
<keyword evidence="10" id="KW-0472">Membrane</keyword>
<dbReference type="InterPro" id="IPR050555">
    <property type="entry name" value="Bact_Solute-Bind_Prot2"/>
</dbReference>
<keyword evidence="10" id="KW-0812">Transmembrane</keyword>
<organism evidence="12 13">
    <name type="scientific">Dorea hominis</name>
    <dbReference type="NCBI Taxonomy" id="2763040"/>
    <lineage>
        <taxon>Bacteria</taxon>
        <taxon>Bacillati</taxon>
        <taxon>Bacillota</taxon>
        <taxon>Clostridia</taxon>
        <taxon>Lachnospirales</taxon>
        <taxon>Lachnospiraceae</taxon>
        <taxon>Dorea</taxon>
    </lineage>
</organism>
<dbReference type="InterPro" id="IPR044085">
    <property type="entry name" value="MglB-like_PBP1"/>
</dbReference>
<comment type="caution">
    <text evidence="12">The sequence shown here is derived from an EMBL/GenBank/DDBJ whole genome shotgun (WGS) entry which is preliminary data.</text>
</comment>
<name>A0ABR7ESX7_9FIRM</name>
<accession>A0ABR7ESX7</accession>
<dbReference type="Proteomes" id="UP000647235">
    <property type="component" value="Unassembled WGS sequence"/>
</dbReference>
<keyword evidence="13" id="KW-1185">Reference proteome</keyword>
<evidence type="ECO:0000259" key="11">
    <source>
        <dbReference type="Pfam" id="PF13407"/>
    </source>
</evidence>
<evidence type="ECO:0000256" key="2">
    <source>
        <dbReference type="ARBA" id="ARBA00022448"/>
    </source>
</evidence>